<proteinExistence type="predicted"/>
<evidence type="ECO:0000313" key="1">
    <source>
        <dbReference type="EMBL" id="JAD29472.1"/>
    </source>
</evidence>
<sequence>MIRNIFAKTYWYISEIPSKHGLHRQLSRNVYSCDVEFLSRDSFYCRN</sequence>
<reference evidence="1" key="1">
    <citation type="submission" date="2014-09" db="EMBL/GenBank/DDBJ databases">
        <authorList>
            <person name="Magalhaes I.L.F."/>
            <person name="Oliveira U."/>
            <person name="Santos F.R."/>
            <person name="Vidigal T.H.D.A."/>
            <person name="Brescovit A.D."/>
            <person name="Santos A.J."/>
        </authorList>
    </citation>
    <scope>NUCLEOTIDE SEQUENCE</scope>
    <source>
        <tissue evidence="1">Shoot tissue taken approximately 20 cm above the soil surface</tissue>
    </source>
</reference>
<organism evidence="1">
    <name type="scientific">Arundo donax</name>
    <name type="common">Giant reed</name>
    <name type="synonym">Donax arundinaceus</name>
    <dbReference type="NCBI Taxonomy" id="35708"/>
    <lineage>
        <taxon>Eukaryota</taxon>
        <taxon>Viridiplantae</taxon>
        <taxon>Streptophyta</taxon>
        <taxon>Embryophyta</taxon>
        <taxon>Tracheophyta</taxon>
        <taxon>Spermatophyta</taxon>
        <taxon>Magnoliopsida</taxon>
        <taxon>Liliopsida</taxon>
        <taxon>Poales</taxon>
        <taxon>Poaceae</taxon>
        <taxon>PACMAD clade</taxon>
        <taxon>Arundinoideae</taxon>
        <taxon>Arundineae</taxon>
        <taxon>Arundo</taxon>
    </lineage>
</organism>
<reference evidence="1" key="2">
    <citation type="journal article" date="2015" name="Data Brief">
        <title>Shoot transcriptome of the giant reed, Arundo donax.</title>
        <authorList>
            <person name="Barrero R.A."/>
            <person name="Guerrero F.D."/>
            <person name="Moolhuijzen P."/>
            <person name="Goolsby J.A."/>
            <person name="Tidwell J."/>
            <person name="Bellgard S.E."/>
            <person name="Bellgard M.I."/>
        </authorList>
    </citation>
    <scope>NUCLEOTIDE SEQUENCE</scope>
    <source>
        <tissue evidence="1">Shoot tissue taken approximately 20 cm above the soil surface</tissue>
    </source>
</reference>
<protein>
    <submittedName>
        <fullName evidence="1">Uncharacterized protein</fullName>
    </submittedName>
</protein>
<dbReference type="EMBL" id="GBRH01268423">
    <property type="protein sequence ID" value="JAD29472.1"/>
    <property type="molecule type" value="Transcribed_RNA"/>
</dbReference>
<accession>A0A0A8Z3Q3</accession>
<dbReference type="AlphaFoldDB" id="A0A0A8Z3Q3"/>
<name>A0A0A8Z3Q3_ARUDO</name>